<feature type="compositionally biased region" description="Polar residues" evidence="3">
    <location>
        <begin position="182"/>
        <end position="198"/>
    </location>
</feature>
<dbReference type="Proteomes" id="UP000241394">
    <property type="component" value="Chromosome LG12"/>
</dbReference>
<evidence type="ECO:0000259" key="4">
    <source>
        <dbReference type="PROSITE" id="PS01031"/>
    </source>
</evidence>
<evidence type="ECO:0000256" key="2">
    <source>
        <dbReference type="RuleBase" id="RU003616"/>
    </source>
</evidence>
<name>A0A2R6QWV7_ACTCC</name>
<comment type="similarity">
    <text evidence="1 2">Belongs to the small heat shock protein (HSP20) family.</text>
</comment>
<evidence type="ECO:0000256" key="3">
    <source>
        <dbReference type="SAM" id="MobiDB-lite"/>
    </source>
</evidence>
<evidence type="ECO:0000256" key="1">
    <source>
        <dbReference type="PROSITE-ProRule" id="PRU00285"/>
    </source>
</evidence>
<keyword evidence="6" id="KW-1185">Reference proteome</keyword>
<dbReference type="SUPFAM" id="SSF49764">
    <property type="entry name" value="HSP20-like chaperones"/>
    <property type="match status" value="1"/>
</dbReference>
<reference evidence="5 6" key="1">
    <citation type="submission" date="2017-07" db="EMBL/GenBank/DDBJ databases">
        <title>An improved, manually edited Actinidia chinensis var. chinensis (kiwifruit) genome highlights the challenges associated with draft genomes and gene prediction in plants.</title>
        <authorList>
            <person name="Pilkington S."/>
            <person name="Crowhurst R."/>
            <person name="Hilario E."/>
            <person name="Nardozza S."/>
            <person name="Fraser L."/>
            <person name="Peng Y."/>
            <person name="Gunaseelan K."/>
            <person name="Simpson R."/>
            <person name="Tahir J."/>
            <person name="Deroles S."/>
            <person name="Templeton K."/>
            <person name="Luo Z."/>
            <person name="Davy M."/>
            <person name="Cheng C."/>
            <person name="Mcneilage M."/>
            <person name="Scaglione D."/>
            <person name="Liu Y."/>
            <person name="Zhang Q."/>
            <person name="Datson P."/>
            <person name="De Silva N."/>
            <person name="Gardiner S."/>
            <person name="Bassett H."/>
            <person name="Chagne D."/>
            <person name="Mccallum J."/>
            <person name="Dzierzon H."/>
            <person name="Deng C."/>
            <person name="Wang Y.-Y."/>
            <person name="Barron N."/>
            <person name="Manako K."/>
            <person name="Bowen J."/>
            <person name="Foster T."/>
            <person name="Erridge Z."/>
            <person name="Tiffin H."/>
            <person name="Waite C."/>
            <person name="Davies K."/>
            <person name="Grierson E."/>
            <person name="Laing W."/>
            <person name="Kirk R."/>
            <person name="Chen X."/>
            <person name="Wood M."/>
            <person name="Montefiori M."/>
            <person name="Brummell D."/>
            <person name="Schwinn K."/>
            <person name="Catanach A."/>
            <person name="Fullerton C."/>
            <person name="Li D."/>
            <person name="Meiyalaghan S."/>
            <person name="Nieuwenhuizen N."/>
            <person name="Read N."/>
            <person name="Prakash R."/>
            <person name="Hunter D."/>
            <person name="Zhang H."/>
            <person name="Mckenzie M."/>
            <person name="Knabel M."/>
            <person name="Harris A."/>
            <person name="Allan A."/>
            <person name="Chen A."/>
            <person name="Janssen B."/>
            <person name="Plunkett B."/>
            <person name="Dwamena C."/>
            <person name="Voogd C."/>
            <person name="Leif D."/>
            <person name="Lafferty D."/>
            <person name="Souleyre E."/>
            <person name="Varkonyi-Gasic E."/>
            <person name="Gambi F."/>
            <person name="Hanley J."/>
            <person name="Yao J.-L."/>
            <person name="Cheung J."/>
            <person name="David K."/>
            <person name="Warren B."/>
            <person name="Marsh K."/>
            <person name="Snowden K."/>
            <person name="Lin-Wang K."/>
            <person name="Brian L."/>
            <person name="Martinez-Sanchez M."/>
            <person name="Wang M."/>
            <person name="Ileperuma N."/>
            <person name="Macnee N."/>
            <person name="Campin R."/>
            <person name="Mcatee P."/>
            <person name="Drummond R."/>
            <person name="Espley R."/>
            <person name="Ireland H."/>
            <person name="Wu R."/>
            <person name="Atkinson R."/>
            <person name="Karunairetnam S."/>
            <person name="Bulley S."/>
            <person name="Chunkath S."/>
            <person name="Hanley Z."/>
            <person name="Storey R."/>
            <person name="Thrimawithana A."/>
            <person name="Thomson S."/>
            <person name="David C."/>
            <person name="Testolin R."/>
        </authorList>
    </citation>
    <scope>NUCLEOTIDE SEQUENCE [LARGE SCALE GENOMIC DNA]</scope>
    <source>
        <strain evidence="6">cv. Red5</strain>
        <tissue evidence="5">Young leaf</tissue>
    </source>
</reference>
<evidence type="ECO:0000313" key="5">
    <source>
        <dbReference type="EMBL" id="PSS16236.1"/>
    </source>
</evidence>
<dbReference type="InParanoid" id="A0A2R6QWV7"/>
<gene>
    <name evidence="5" type="ORF">CEY00_Acc13733</name>
</gene>
<accession>A0A2R6QWV7</accession>
<dbReference type="EMBL" id="NKQK01000012">
    <property type="protein sequence ID" value="PSS16236.1"/>
    <property type="molecule type" value="Genomic_DNA"/>
</dbReference>
<feature type="domain" description="SHSP" evidence="4">
    <location>
        <begin position="77"/>
        <end position="195"/>
    </location>
</feature>
<sequence length="198" mass="22592">MTSCRQLEVQSEDRSPQKWCVPLTEDTFESLMSKSNPTLHTVFGDGSLFSPLLFRKFFDPSDAFPLWEFESHILLSRLHSTSQSAVDWFQTDADYSLKAELPGVGKSSVQVCVENGKVVEISGEWKHQKVSKTKDWRSGQWWEQGYVRRLELPENADWRKVEAYVNNETVLEIRIPKKPSDSDNSQGSDGTTKVSESV</sequence>
<dbReference type="PROSITE" id="PS01031">
    <property type="entry name" value="SHSP"/>
    <property type="match status" value="1"/>
</dbReference>
<protein>
    <submittedName>
        <fullName evidence="5">HSP20-like chaperone protein</fullName>
    </submittedName>
</protein>
<dbReference type="Gene3D" id="2.60.40.790">
    <property type="match status" value="1"/>
</dbReference>
<dbReference type="AlphaFoldDB" id="A0A2R6QWV7"/>
<dbReference type="Pfam" id="PF00011">
    <property type="entry name" value="HSP20"/>
    <property type="match status" value="1"/>
</dbReference>
<dbReference type="OrthoDB" id="1431247at2759"/>
<comment type="caution">
    <text evidence="5">The sequence shown here is derived from an EMBL/GenBank/DDBJ whole genome shotgun (WGS) entry which is preliminary data.</text>
</comment>
<feature type="region of interest" description="Disordered" evidence="3">
    <location>
        <begin position="175"/>
        <end position="198"/>
    </location>
</feature>
<dbReference type="InterPro" id="IPR008978">
    <property type="entry name" value="HSP20-like_chaperone"/>
</dbReference>
<dbReference type="STRING" id="1590841.A0A2R6QWV7"/>
<proteinExistence type="inferred from homology"/>
<dbReference type="OMA" id="HNDIYLE"/>
<organism evidence="5 6">
    <name type="scientific">Actinidia chinensis var. chinensis</name>
    <name type="common">Chinese soft-hair kiwi</name>
    <dbReference type="NCBI Taxonomy" id="1590841"/>
    <lineage>
        <taxon>Eukaryota</taxon>
        <taxon>Viridiplantae</taxon>
        <taxon>Streptophyta</taxon>
        <taxon>Embryophyta</taxon>
        <taxon>Tracheophyta</taxon>
        <taxon>Spermatophyta</taxon>
        <taxon>Magnoliopsida</taxon>
        <taxon>eudicotyledons</taxon>
        <taxon>Gunneridae</taxon>
        <taxon>Pentapetalae</taxon>
        <taxon>asterids</taxon>
        <taxon>Ericales</taxon>
        <taxon>Actinidiaceae</taxon>
        <taxon>Actinidia</taxon>
    </lineage>
</organism>
<dbReference type="FunCoup" id="A0A2R6QWV7">
    <property type="interactions" value="99"/>
</dbReference>
<dbReference type="PANTHER" id="PTHR47838:SF1">
    <property type="entry name" value="21.7 KDA CLASS VI HEAT SHOCK PROTEIN"/>
    <property type="match status" value="1"/>
</dbReference>
<dbReference type="InterPro" id="IPR002068">
    <property type="entry name" value="A-crystallin/Hsp20_dom"/>
</dbReference>
<dbReference type="PANTHER" id="PTHR47838">
    <property type="entry name" value="21.7 KDA CLASS VI HEAT SHOCK PROTEIN"/>
    <property type="match status" value="1"/>
</dbReference>
<reference evidence="6" key="2">
    <citation type="journal article" date="2018" name="BMC Genomics">
        <title>A manually annotated Actinidia chinensis var. chinensis (kiwifruit) genome highlights the challenges associated with draft genomes and gene prediction in plants.</title>
        <authorList>
            <person name="Pilkington S.M."/>
            <person name="Crowhurst R."/>
            <person name="Hilario E."/>
            <person name="Nardozza S."/>
            <person name="Fraser L."/>
            <person name="Peng Y."/>
            <person name="Gunaseelan K."/>
            <person name="Simpson R."/>
            <person name="Tahir J."/>
            <person name="Deroles S.C."/>
            <person name="Templeton K."/>
            <person name="Luo Z."/>
            <person name="Davy M."/>
            <person name="Cheng C."/>
            <person name="McNeilage M."/>
            <person name="Scaglione D."/>
            <person name="Liu Y."/>
            <person name="Zhang Q."/>
            <person name="Datson P."/>
            <person name="De Silva N."/>
            <person name="Gardiner S.E."/>
            <person name="Bassett H."/>
            <person name="Chagne D."/>
            <person name="McCallum J."/>
            <person name="Dzierzon H."/>
            <person name="Deng C."/>
            <person name="Wang Y.Y."/>
            <person name="Barron L."/>
            <person name="Manako K."/>
            <person name="Bowen J."/>
            <person name="Foster T.M."/>
            <person name="Erridge Z.A."/>
            <person name="Tiffin H."/>
            <person name="Waite C.N."/>
            <person name="Davies K.M."/>
            <person name="Grierson E.P."/>
            <person name="Laing W.A."/>
            <person name="Kirk R."/>
            <person name="Chen X."/>
            <person name="Wood M."/>
            <person name="Montefiori M."/>
            <person name="Brummell D.A."/>
            <person name="Schwinn K.E."/>
            <person name="Catanach A."/>
            <person name="Fullerton C."/>
            <person name="Li D."/>
            <person name="Meiyalaghan S."/>
            <person name="Nieuwenhuizen N."/>
            <person name="Read N."/>
            <person name="Prakash R."/>
            <person name="Hunter D."/>
            <person name="Zhang H."/>
            <person name="McKenzie M."/>
            <person name="Knabel M."/>
            <person name="Harris A."/>
            <person name="Allan A.C."/>
            <person name="Gleave A."/>
            <person name="Chen A."/>
            <person name="Janssen B.J."/>
            <person name="Plunkett B."/>
            <person name="Ampomah-Dwamena C."/>
            <person name="Voogd C."/>
            <person name="Leif D."/>
            <person name="Lafferty D."/>
            <person name="Souleyre E.J.F."/>
            <person name="Varkonyi-Gasic E."/>
            <person name="Gambi F."/>
            <person name="Hanley J."/>
            <person name="Yao J.L."/>
            <person name="Cheung J."/>
            <person name="David K.M."/>
            <person name="Warren B."/>
            <person name="Marsh K."/>
            <person name="Snowden K.C."/>
            <person name="Lin-Wang K."/>
            <person name="Brian L."/>
            <person name="Martinez-Sanchez M."/>
            <person name="Wang M."/>
            <person name="Ileperuma N."/>
            <person name="Macnee N."/>
            <person name="Campin R."/>
            <person name="McAtee P."/>
            <person name="Drummond R.S.M."/>
            <person name="Espley R.V."/>
            <person name="Ireland H.S."/>
            <person name="Wu R."/>
            <person name="Atkinson R.G."/>
            <person name="Karunairetnam S."/>
            <person name="Bulley S."/>
            <person name="Chunkath S."/>
            <person name="Hanley Z."/>
            <person name="Storey R."/>
            <person name="Thrimawithana A.H."/>
            <person name="Thomson S."/>
            <person name="David C."/>
            <person name="Testolin R."/>
            <person name="Huang H."/>
            <person name="Hellens R.P."/>
            <person name="Schaffer R.J."/>
        </authorList>
    </citation>
    <scope>NUCLEOTIDE SEQUENCE [LARGE SCALE GENOMIC DNA]</scope>
    <source>
        <strain evidence="6">cv. Red5</strain>
    </source>
</reference>
<evidence type="ECO:0000313" key="6">
    <source>
        <dbReference type="Proteomes" id="UP000241394"/>
    </source>
</evidence>
<dbReference type="Gramene" id="PSS16236">
    <property type="protein sequence ID" value="PSS16236"/>
    <property type="gene ID" value="CEY00_Acc13733"/>
</dbReference>